<comment type="caution">
    <text evidence="1">The sequence shown here is derived from an EMBL/GenBank/DDBJ whole genome shotgun (WGS) entry which is preliminary data.</text>
</comment>
<sequence length="194" mass="21467">MVSRETFGDFRGIAHATFFQPTMFGAELWTHAKEIVEVLRPIFLVLCLEDCEGCTLGLIYEFMDHVSEAIHTSALAEDMYDSSMSSLLFLTQFCCVSFMLRCTIIVISLLQEGRDLADMGGQMGLLPPTHPRRSPHVAPLVVLYQGFGRSGVVSGMDGLHGARMARIKSCTGDGWITRSAYGPDQLCVRNRLVV</sequence>
<evidence type="ECO:0000313" key="2">
    <source>
        <dbReference type="Proteomes" id="UP001162992"/>
    </source>
</evidence>
<evidence type="ECO:0000313" key="1">
    <source>
        <dbReference type="EMBL" id="KAJ7524131.1"/>
    </source>
</evidence>
<accession>A0ACC2B306</accession>
<proteinExistence type="predicted"/>
<keyword evidence="2" id="KW-1185">Reference proteome</keyword>
<reference evidence="2" key="1">
    <citation type="journal article" date="2024" name="Proc. Natl. Acad. Sci. U.S.A.">
        <title>Extraordinary preservation of gene collinearity over three hundred million years revealed in homosporous lycophytes.</title>
        <authorList>
            <person name="Li C."/>
            <person name="Wickell D."/>
            <person name="Kuo L.Y."/>
            <person name="Chen X."/>
            <person name="Nie B."/>
            <person name="Liao X."/>
            <person name="Peng D."/>
            <person name="Ji J."/>
            <person name="Jenkins J."/>
            <person name="Williams M."/>
            <person name="Shu S."/>
            <person name="Plott C."/>
            <person name="Barry K."/>
            <person name="Rajasekar S."/>
            <person name="Grimwood J."/>
            <person name="Han X."/>
            <person name="Sun S."/>
            <person name="Hou Z."/>
            <person name="He W."/>
            <person name="Dai G."/>
            <person name="Sun C."/>
            <person name="Schmutz J."/>
            <person name="Leebens-Mack J.H."/>
            <person name="Li F.W."/>
            <person name="Wang L."/>
        </authorList>
    </citation>
    <scope>NUCLEOTIDE SEQUENCE [LARGE SCALE GENOMIC DNA]</scope>
    <source>
        <strain evidence="2">cv. PW_Plant_1</strain>
    </source>
</reference>
<gene>
    <name evidence="1" type="ORF">O6H91_18G079500</name>
</gene>
<dbReference type="Proteomes" id="UP001162992">
    <property type="component" value="Chromosome 18"/>
</dbReference>
<protein>
    <submittedName>
        <fullName evidence="1">Uncharacterized protein</fullName>
    </submittedName>
</protein>
<dbReference type="EMBL" id="CM055109">
    <property type="protein sequence ID" value="KAJ7524131.1"/>
    <property type="molecule type" value="Genomic_DNA"/>
</dbReference>
<name>A0ACC2B306_DIPCM</name>
<organism evidence="1 2">
    <name type="scientific">Diphasiastrum complanatum</name>
    <name type="common">Issler's clubmoss</name>
    <name type="synonym">Lycopodium complanatum</name>
    <dbReference type="NCBI Taxonomy" id="34168"/>
    <lineage>
        <taxon>Eukaryota</taxon>
        <taxon>Viridiplantae</taxon>
        <taxon>Streptophyta</taxon>
        <taxon>Embryophyta</taxon>
        <taxon>Tracheophyta</taxon>
        <taxon>Lycopodiopsida</taxon>
        <taxon>Lycopodiales</taxon>
        <taxon>Lycopodiaceae</taxon>
        <taxon>Lycopodioideae</taxon>
        <taxon>Diphasiastrum</taxon>
    </lineage>
</organism>